<sequence length="143" mass="16503">MVTNNNVKNNVIPFLIAKEKGIEVLYVSFGKTPLGETVYFKDETLILLNDSLANKNKRYFVMAHELYHALEHLEMSAYYTNQRHGKGKYEREANLFAGHLMIKLYQDVFGFLPESVQVLKDSYGVPIDLKDDLISSTRRVNKQ</sequence>
<evidence type="ECO:0000313" key="2">
    <source>
        <dbReference type="EMBL" id="SEJ09584.1"/>
    </source>
</evidence>
<gene>
    <name evidence="2" type="ORF">SAMN04488113_1862</name>
</gene>
<evidence type="ECO:0000259" key="1">
    <source>
        <dbReference type="Pfam" id="PF06114"/>
    </source>
</evidence>
<dbReference type="RefSeq" id="WP_177170588.1">
    <property type="nucleotide sequence ID" value="NZ_FNYW01000086.1"/>
</dbReference>
<dbReference type="Gene3D" id="1.10.10.2910">
    <property type="match status" value="1"/>
</dbReference>
<keyword evidence="3" id="KW-1185">Reference proteome</keyword>
<name>A0A1H6W2S6_9LACT</name>
<dbReference type="Proteomes" id="UP000198564">
    <property type="component" value="Unassembled WGS sequence"/>
</dbReference>
<evidence type="ECO:0000313" key="3">
    <source>
        <dbReference type="Proteomes" id="UP000198564"/>
    </source>
</evidence>
<reference evidence="3" key="1">
    <citation type="submission" date="2016-10" db="EMBL/GenBank/DDBJ databases">
        <authorList>
            <person name="Varghese N."/>
            <person name="Submissions S."/>
        </authorList>
    </citation>
    <scope>NUCLEOTIDE SEQUENCE [LARGE SCALE GENOMIC DNA]</scope>
    <source>
        <strain evidence="3">DSM 25751</strain>
    </source>
</reference>
<dbReference type="Pfam" id="PF06114">
    <property type="entry name" value="Peptidase_M78"/>
    <property type="match status" value="1"/>
</dbReference>
<dbReference type="STRING" id="1130080.SAMN04488113_1862"/>
<accession>A0A1H6W2S6</accession>
<dbReference type="InterPro" id="IPR010359">
    <property type="entry name" value="IrrE_HExxH"/>
</dbReference>
<feature type="domain" description="IrrE N-terminal-like" evidence="1">
    <location>
        <begin position="17"/>
        <end position="103"/>
    </location>
</feature>
<protein>
    <recommendedName>
        <fullName evidence="1">IrrE N-terminal-like domain-containing protein</fullName>
    </recommendedName>
</protein>
<organism evidence="2 3">
    <name type="scientific">Alkalibacterium gilvum</name>
    <dbReference type="NCBI Taxonomy" id="1130080"/>
    <lineage>
        <taxon>Bacteria</taxon>
        <taxon>Bacillati</taxon>
        <taxon>Bacillota</taxon>
        <taxon>Bacilli</taxon>
        <taxon>Lactobacillales</taxon>
        <taxon>Carnobacteriaceae</taxon>
        <taxon>Alkalibacterium</taxon>
    </lineage>
</organism>
<dbReference type="AlphaFoldDB" id="A0A1H6W2S6"/>
<proteinExistence type="predicted"/>
<dbReference type="EMBL" id="FNYW01000086">
    <property type="protein sequence ID" value="SEJ09584.1"/>
    <property type="molecule type" value="Genomic_DNA"/>
</dbReference>